<name>A0A2V4E608_9GAMM</name>
<dbReference type="AlphaFoldDB" id="A0A2V4E608"/>
<evidence type="ECO:0000313" key="2">
    <source>
        <dbReference type="Proteomes" id="UP000247932"/>
    </source>
</evidence>
<accession>A0A2V4E608</accession>
<dbReference type="EMBL" id="QGLR01000012">
    <property type="protein sequence ID" value="PXZ06541.1"/>
    <property type="molecule type" value="Genomic_DNA"/>
</dbReference>
<sequence>MGKFEQAVNNNEITAYLKGEGDYFSPEEGNMGYHNEILNFTGMMSYLENKAHPYQLLVKYFRLYLSSLKEDVLDAWSLFNNIGCFYTIRKEKSFFLTENEDLIDELTAEEKKKIGVLYRYLKENFDKVPGSAQMFPIKKQFGFTRKNGCRYDLFSF</sequence>
<dbReference type="Proteomes" id="UP000247932">
    <property type="component" value="Unassembled WGS sequence"/>
</dbReference>
<gene>
    <name evidence="1" type="ORF">DKK70_11300</name>
</gene>
<protein>
    <submittedName>
        <fullName evidence="1">Uncharacterized protein</fullName>
    </submittedName>
</protein>
<dbReference type="RefSeq" id="WP_110434089.1">
    <property type="nucleotide sequence ID" value="NZ_QGLR01000012.1"/>
</dbReference>
<evidence type="ECO:0000313" key="1">
    <source>
        <dbReference type="EMBL" id="PXZ06541.1"/>
    </source>
</evidence>
<proteinExistence type="predicted"/>
<reference evidence="1 2" key="1">
    <citation type="submission" date="2018-05" db="EMBL/GenBank/DDBJ databases">
        <title>Reference genomes for bee gut microbiota database.</title>
        <authorList>
            <person name="Ellegaard K.M."/>
        </authorList>
    </citation>
    <scope>NUCLEOTIDE SEQUENCE [LARGE SCALE GENOMIC DNA]</scope>
    <source>
        <strain evidence="1 2">ESL0182</strain>
    </source>
</reference>
<keyword evidence="2" id="KW-1185">Reference proteome</keyword>
<organism evidence="1 2">
    <name type="scientific">Gilliamella apicola</name>
    <dbReference type="NCBI Taxonomy" id="1196095"/>
    <lineage>
        <taxon>Bacteria</taxon>
        <taxon>Pseudomonadati</taxon>
        <taxon>Pseudomonadota</taxon>
        <taxon>Gammaproteobacteria</taxon>
        <taxon>Orbales</taxon>
        <taxon>Orbaceae</taxon>
        <taxon>Gilliamella</taxon>
    </lineage>
</organism>
<comment type="caution">
    <text evidence="1">The sequence shown here is derived from an EMBL/GenBank/DDBJ whole genome shotgun (WGS) entry which is preliminary data.</text>
</comment>